<feature type="binding site" evidence="9">
    <location>
        <position position="93"/>
    </location>
    <ligand>
        <name>Zn(2+)</name>
        <dbReference type="ChEBI" id="CHEBI:29105"/>
        <note>catalytic</note>
    </ligand>
</feature>
<evidence type="ECO:0000256" key="7">
    <source>
        <dbReference type="ARBA" id="ARBA00023136"/>
    </source>
</evidence>
<accession>A0AAJ0C4Q5</accession>
<dbReference type="InterPro" id="IPR009053">
    <property type="entry name" value="Prefoldin"/>
</dbReference>
<keyword evidence="5" id="KW-0378">Hydrolase</keyword>
<dbReference type="Pfam" id="PF01920">
    <property type="entry name" value="Prefoldin_2"/>
    <property type="match status" value="1"/>
</dbReference>
<dbReference type="GO" id="GO:0046514">
    <property type="term" value="P:ceramide catabolic process"/>
    <property type="evidence" value="ECO:0007669"/>
    <property type="project" value="TreeGrafter"/>
</dbReference>
<dbReference type="InterPro" id="IPR002777">
    <property type="entry name" value="PFD_beta-like"/>
</dbReference>
<dbReference type="InterPro" id="IPR008901">
    <property type="entry name" value="ACER"/>
</dbReference>
<dbReference type="GO" id="GO:0046513">
    <property type="term" value="P:ceramide biosynthetic process"/>
    <property type="evidence" value="ECO:0007669"/>
    <property type="project" value="TreeGrafter"/>
</dbReference>
<organism evidence="11 12">
    <name type="scientific">Phialemonium atrogriseum</name>
    <dbReference type="NCBI Taxonomy" id="1093897"/>
    <lineage>
        <taxon>Eukaryota</taxon>
        <taxon>Fungi</taxon>
        <taxon>Dikarya</taxon>
        <taxon>Ascomycota</taxon>
        <taxon>Pezizomycotina</taxon>
        <taxon>Sordariomycetes</taxon>
        <taxon>Sordariomycetidae</taxon>
        <taxon>Cephalothecales</taxon>
        <taxon>Cephalothecaceae</taxon>
        <taxon>Phialemonium</taxon>
    </lineage>
</organism>
<evidence type="ECO:0000313" key="11">
    <source>
        <dbReference type="EMBL" id="KAK1769900.1"/>
    </source>
</evidence>
<keyword evidence="9" id="KW-0862">Zinc</keyword>
<evidence type="ECO:0000313" key="12">
    <source>
        <dbReference type="Proteomes" id="UP001244011"/>
    </source>
</evidence>
<dbReference type="SUPFAM" id="SSF46579">
    <property type="entry name" value="Prefoldin"/>
    <property type="match status" value="1"/>
</dbReference>
<dbReference type="AlphaFoldDB" id="A0AAJ0C4Q5"/>
<dbReference type="GO" id="GO:0005789">
    <property type="term" value="C:endoplasmic reticulum membrane"/>
    <property type="evidence" value="ECO:0007669"/>
    <property type="project" value="TreeGrafter"/>
</dbReference>
<feature type="transmembrane region" description="Helical" evidence="10">
    <location>
        <begin position="39"/>
        <end position="60"/>
    </location>
</feature>
<comment type="cofactor">
    <cofactor evidence="9">
        <name>Zn(2+)</name>
        <dbReference type="ChEBI" id="CHEBI:29105"/>
    </cofactor>
</comment>
<dbReference type="PANTHER" id="PTHR46187">
    <property type="entry name" value="ALKALINE CERAMIDASE 3"/>
    <property type="match status" value="1"/>
</dbReference>
<evidence type="ECO:0000256" key="2">
    <source>
        <dbReference type="ARBA" id="ARBA00008045"/>
    </source>
</evidence>
<comment type="caution">
    <text evidence="11">The sequence shown here is derived from an EMBL/GenBank/DDBJ whole genome shotgun (WGS) entry which is preliminary data.</text>
</comment>
<proteinExistence type="inferred from homology"/>
<dbReference type="GO" id="GO:0046872">
    <property type="term" value="F:metal ion binding"/>
    <property type="evidence" value="ECO:0007669"/>
    <property type="project" value="UniProtKB-KW"/>
</dbReference>
<dbReference type="GO" id="GO:0051082">
    <property type="term" value="F:unfolded protein binding"/>
    <property type="evidence" value="ECO:0007669"/>
    <property type="project" value="InterPro"/>
</dbReference>
<dbReference type="GO" id="GO:0016811">
    <property type="term" value="F:hydrolase activity, acting on carbon-nitrogen (but not peptide) bonds, in linear amides"/>
    <property type="evidence" value="ECO:0007669"/>
    <property type="project" value="InterPro"/>
</dbReference>
<dbReference type="Proteomes" id="UP001244011">
    <property type="component" value="Unassembled WGS sequence"/>
</dbReference>
<feature type="binding site" evidence="8">
    <location>
        <position position="26"/>
    </location>
    <ligand>
        <name>Ca(2+)</name>
        <dbReference type="ChEBI" id="CHEBI:29108"/>
    </ligand>
</feature>
<evidence type="ECO:0000256" key="9">
    <source>
        <dbReference type="PIRSR" id="PIRSR608901-2"/>
    </source>
</evidence>
<evidence type="ECO:0000256" key="8">
    <source>
        <dbReference type="PIRSR" id="PIRSR608901-1"/>
    </source>
</evidence>
<dbReference type="EMBL" id="MU839001">
    <property type="protein sequence ID" value="KAK1769900.1"/>
    <property type="molecule type" value="Genomic_DNA"/>
</dbReference>
<gene>
    <name evidence="11" type="ORF">QBC33DRAFT_512573</name>
</gene>
<sequence>MANCFQIPYRKSREGFWGDQTSTLNWCGAYLVLNQDYNITMYCAELVNTATNLVFMWLGLKGFRNCLVYSHPPIFTLAYIGYLVVGAGSMAFHSTLKYSMQLVDELPMIYTTCIMAYAALTYSRSVRFRVVTAASLAALAWWITDHYLRAKDPVFHQVAYGVMTTSLVTRGIIVMEYQLRPALRQRNPEECDKIMKQMWKLTVTGLGMFLTGFFVWNMDNIYCRHLLAARNHLLLPWAVVLEGHGWWHVLTGLGDDERYSFVKCLVNGLWGHAESHLHLIKHFPNHDHRCHRSSPRVRLRIAMSISNEALQKLVREIESQAIAAQQQISLVRTQLASKQREMRLAQLTRSELSSLPADTAVYEGVGKMFAAVPVPELQDKLASQMKEMETDVEGLGKRLHYLEMTAKNSQDHIEKMLKGGVQA</sequence>
<evidence type="ECO:0000256" key="4">
    <source>
        <dbReference type="ARBA" id="ARBA00022692"/>
    </source>
</evidence>
<feature type="transmembrane region" description="Helical" evidence="10">
    <location>
        <begin position="126"/>
        <end position="143"/>
    </location>
</feature>
<evidence type="ECO:0000256" key="10">
    <source>
        <dbReference type="SAM" id="Phobius"/>
    </source>
</evidence>
<reference evidence="11" key="1">
    <citation type="submission" date="2023-06" db="EMBL/GenBank/DDBJ databases">
        <title>Genome-scale phylogeny and comparative genomics of the fungal order Sordariales.</title>
        <authorList>
            <consortium name="Lawrence Berkeley National Laboratory"/>
            <person name="Hensen N."/>
            <person name="Bonometti L."/>
            <person name="Westerberg I."/>
            <person name="Brannstrom I.O."/>
            <person name="Guillou S."/>
            <person name="Cros-Aarteil S."/>
            <person name="Calhoun S."/>
            <person name="Haridas S."/>
            <person name="Kuo A."/>
            <person name="Mondo S."/>
            <person name="Pangilinan J."/>
            <person name="Riley R."/>
            <person name="Labutti K."/>
            <person name="Andreopoulos B."/>
            <person name="Lipzen A."/>
            <person name="Chen C."/>
            <person name="Yanf M."/>
            <person name="Daum C."/>
            <person name="Ng V."/>
            <person name="Clum A."/>
            <person name="Steindorff A."/>
            <person name="Ohm R."/>
            <person name="Martin F."/>
            <person name="Silar P."/>
            <person name="Natvig D."/>
            <person name="Lalanne C."/>
            <person name="Gautier V."/>
            <person name="Ament-Velasquez S.L."/>
            <person name="Kruys A."/>
            <person name="Hutchinson M.I."/>
            <person name="Powell A.J."/>
            <person name="Barry K."/>
            <person name="Miller A.N."/>
            <person name="Grigoriev I.V."/>
            <person name="Debuchy R."/>
            <person name="Gladieux P."/>
            <person name="Thoren M.H."/>
            <person name="Johannesson H."/>
        </authorList>
    </citation>
    <scope>NUCLEOTIDE SEQUENCE</scope>
    <source>
        <strain evidence="11">8032-3</strain>
    </source>
</reference>
<comment type="similarity">
    <text evidence="3">Belongs to the alkaline ceramidase family.</text>
</comment>
<feature type="transmembrane region" description="Helical" evidence="10">
    <location>
        <begin position="155"/>
        <end position="177"/>
    </location>
</feature>
<evidence type="ECO:0000256" key="6">
    <source>
        <dbReference type="ARBA" id="ARBA00022989"/>
    </source>
</evidence>
<keyword evidence="12" id="KW-1185">Reference proteome</keyword>
<keyword evidence="7 10" id="KW-0472">Membrane</keyword>
<dbReference type="RefSeq" id="XP_060286113.1">
    <property type="nucleotide sequence ID" value="XM_060425918.1"/>
</dbReference>
<keyword evidence="4 10" id="KW-0812">Transmembrane</keyword>
<feature type="binding site" evidence="9">
    <location>
        <position position="244"/>
    </location>
    <ligand>
        <name>Zn(2+)</name>
        <dbReference type="ChEBI" id="CHEBI:29105"/>
        <note>catalytic</note>
    </ligand>
</feature>
<comment type="similarity">
    <text evidence="2">Belongs to the prefoldin subunit beta family.</text>
</comment>
<dbReference type="GeneID" id="85309105"/>
<dbReference type="GO" id="GO:0006457">
    <property type="term" value="P:protein folding"/>
    <property type="evidence" value="ECO:0007669"/>
    <property type="project" value="InterPro"/>
</dbReference>
<feature type="binding site" evidence="9">
    <location>
        <position position="248"/>
    </location>
    <ligand>
        <name>Zn(2+)</name>
        <dbReference type="ChEBI" id="CHEBI:29105"/>
        <note>catalytic</note>
    </ligand>
</feature>
<dbReference type="Gene3D" id="1.10.287.370">
    <property type="match status" value="1"/>
</dbReference>
<feature type="transmembrane region" description="Helical" evidence="10">
    <location>
        <begin position="72"/>
        <end position="92"/>
    </location>
</feature>
<feature type="transmembrane region" description="Helical" evidence="10">
    <location>
        <begin position="198"/>
        <end position="216"/>
    </location>
</feature>
<evidence type="ECO:0000256" key="1">
    <source>
        <dbReference type="ARBA" id="ARBA00004141"/>
    </source>
</evidence>
<keyword evidence="6 10" id="KW-1133">Transmembrane helix</keyword>
<keyword evidence="8" id="KW-0479">Metal-binding</keyword>
<dbReference type="CDD" id="cd23164">
    <property type="entry name" value="Prefoldin_1"/>
    <property type="match status" value="1"/>
</dbReference>
<name>A0AAJ0C4Q5_9PEZI</name>
<feature type="binding site" evidence="8">
    <location>
        <position position="45"/>
    </location>
    <ligand>
        <name>Ca(2+)</name>
        <dbReference type="ChEBI" id="CHEBI:29108"/>
    </ligand>
</feature>
<evidence type="ECO:0000256" key="3">
    <source>
        <dbReference type="ARBA" id="ARBA00009780"/>
    </source>
</evidence>
<keyword evidence="8" id="KW-0106">Calcium</keyword>
<protein>
    <submittedName>
        <fullName evidence="11">APHC-domain-containing protein</fullName>
    </submittedName>
</protein>
<dbReference type="Pfam" id="PF05875">
    <property type="entry name" value="Ceramidase"/>
    <property type="match status" value="1"/>
</dbReference>
<dbReference type="PANTHER" id="PTHR46187:SF3">
    <property type="entry name" value="ALKALINE CERAMIDASE 3"/>
    <property type="match status" value="1"/>
</dbReference>
<comment type="subcellular location">
    <subcellularLocation>
        <location evidence="1">Membrane</location>
        <topology evidence="1">Multi-pass membrane protein</topology>
    </subcellularLocation>
</comment>
<evidence type="ECO:0000256" key="5">
    <source>
        <dbReference type="ARBA" id="ARBA00022801"/>
    </source>
</evidence>
<dbReference type="GO" id="GO:0016272">
    <property type="term" value="C:prefoldin complex"/>
    <property type="evidence" value="ECO:0007669"/>
    <property type="project" value="InterPro"/>
</dbReference>